<dbReference type="Pfam" id="PF00122">
    <property type="entry name" value="E1-E2_ATPase"/>
    <property type="match status" value="1"/>
</dbReference>
<keyword evidence="12" id="KW-0813">Transport</keyword>
<evidence type="ECO:0000259" key="19">
    <source>
        <dbReference type="SMART" id="SM00831"/>
    </source>
</evidence>
<dbReference type="GO" id="GO:0030007">
    <property type="term" value="P:intracellular potassium ion homeostasis"/>
    <property type="evidence" value="ECO:0007669"/>
    <property type="project" value="TreeGrafter"/>
</dbReference>
<feature type="non-terminal residue" evidence="20">
    <location>
        <position position="648"/>
    </location>
</feature>
<evidence type="ECO:0000256" key="4">
    <source>
        <dbReference type="ARBA" id="ARBA00022741"/>
    </source>
</evidence>
<dbReference type="GO" id="GO:1902600">
    <property type="term" value="P:proton transmembrane transport"/>
    <property type="evidence" value="ECO:0007669"/>
    <property type="project" value="TreeGrafter"/>
</dbReference>
<dbReference type="PRINTS" id="PR00121">
    <property type="entry name" value="NAKATPASE"/>
</dbReference>
<evidence type="ECO:0000256" key="1">
    <source>
        <dbReference type="ARBA" id="ARBA00004415"/>
    </source>
</evidence>
<keyword evidence="21" id="KW-1185">Reference proteome</keyword>
<keyword evidence="7" id="KW-1278">Translocase</keyword>
<keyword evidence="6" id="KW-0460">Magnesium</keyword>
<evidence type="ECO:0000256" key="11">
    <source>
        <dbReference type="ARBA" id="ARBA00023136"/>
    </source>
</evidence>
<evidence type="ECO:0000256" key="6">
    <source>
        <dbReference type="ARBA" id="ARBA00022842"/>
    </source>
</evidence>
<evidence type="ECO:0000313" key="21">
    <source>
        <dbReference type="Proteomes" id="UP000327493"/>
    </source>
</evidence>
<keyword evidence="5" id="KW-0067">ATP-binding</keyword>
<evidence type="ECO:0000256" key="14">
    <source>
        <dbReference type="ARBA" id="ARBA00038795"/>
    </source>
</evidence>
<evidence type="ECO:0000256" key="7">
    <source>
        <dbReference type="ARBA" id="ARBA00022967"/>
    </source>
</evidence>
<keyword evidence="10" id="KW-0406">Ion transport</keyword>
<dbReference type="SMART" id="SM00831">
    <property type="entry name" value="Cation_ATPase_N"/>
    <property type="match status" value="1"/>
</dbReference>
<feature type="transmembrane region" description="Helical" evidence="18">
    <location>
        <begin position="619"/>
        <end position="637"/>
    </location>
</feature>
<protein>
    <recommendedName>
        <fullName evidence="16">Sodium/potassium-transporting ATPase subunit alpha-1</fullName>
        <ecNumber evidence="15">7.2.2.13</ecNumber>
    </recommendedName>
</protein>
<dbReference type="InterPro" id="IPR018303">
    <property type="entry name" value="ATPase_P-typ_P_site"/>
</dbReference>
<dbReference type="EC" id="7.2.2.13" evidence="15"/>
<feature type="transmembrane region" description="Helical" evidence="18">
    <location>
        <begin position="66"/>
        <end position="87"/>
    </location>
</feature>
<dbReference type="Gene3D" id="1.20.1110.10">
    <property type="entry name" value="Calcium-transporting ATPase, transmembrane domain"/>
    <property type="match status" value="2"/>
</dbReference>
<dbReference type="PRINTS" id="PR00119">
    <property type="entry name" value="CATATPASE"/>
</dbReference>
<comment type="function">
    <text evidence="13">This is the catalytic component of the active enzyme, which catalyzes the hydrolysis of ATP coupled with the exchange of sodium and potassium ions across the plasma membrane. This action creates the electrochemical gradient of sodium and potassium ions, providing the energy for active transport of various nutrients.</text>
</comment>
<dbReference type="InterPro" id="IPR059000">
    <property type="entry name" value="ATPase_P-type_domA"/>
</dbReference>
<dbReference type="GO" id="GO:0016887">
    <property type="term" value="F:ATP hydrolysis activity"/>
    <property type="evidence" value="ECO:0007669"/>
    <property type="project" value="InterPro"/>
</dbReference>
<keyword evidence="12" id="KW-0739">Sodium transport</keyword>
<feature type="region of interest" description="Disordered" evidence="17">
    <location>
        <begin position="185"/>
        <end position="204"/>
    </location>
</feature>
<keyword evidence="4" id="KW-0547">Nucleotide-binding</keyword>
<keyword evidence="9" id="KW-0915">Sodium</keyword>
<dbReference type="InterPro" id="IPR001757">
    <property type="entry name" value="P_typ_ATPase"/>
</dbReference>
<sequence length="648" mass="71294">MDELKKEVDMDDHKLTLDELNRKYGTDLNNGLTCAKAAEILARDGPNALTPPPTTPEWVKFCKQMFGGFSMLLWTGALLCFLAYGIQAAMEDEPANDNLYLGVVLSAVVIITGCFSYYQEAKSSKIMDSFKNLVPQQALVVRDGEKKNINAEEVVVGDLVEVKGGDRIPADLRIISAHGCKVDNSSLTGESEPQTRTPDFSNENPLETRNIAFFSTNCVEGTARGIVISTGDRTVMGRIATLASGLEVGRTPISIEIEHFIHIITGVAVFLGVSFFVLSLILGYSWLEAVIFLIGIIVANVPEGLLATVTVCLTLTAKRMAKKNCLVKNLEAVETLGSTSTICSDKTGTLTQNRMTVAHMWFDNQIHEADTTENQSGTSFDRSSATWAALARRDVAGDASESALLKCIELCCGSVQEMRNKTPKISEIPFNSTNKYQLSIHKNETPEESKHLLVIMVTGDHPITAKAIAKGVGIISEGNETVEDIAARLNIPVNEVNPRDAKACVIHGGDLKDLAPEQLDDILKYHTEIVFARTSPQQKLIIVEGCQRQVGTTQMSRRIVVVQWADLIICKTRRNSVFQQGMKNKILIFGLFEETALAAFLSYCPGMGVALRMYPLKPNWWFCAFPYSLLIFIYDEIRKLILRRSPGG</sequence>
<dbReference type="AlphaFoldDB" id="A0A5J5CFB8"/>
<dbReference type="SUPFAM" id="SSF56784">
    <property type="entry name" value="HAD-like"/>
    <property type="match status" value="1"/>
</dbReference>
<dbReference type="NCBIfam" id="TIGR01494">
    <property type="entry name" value="ATPase_P-type"/>
    <property type="match status" value="1"/>
</dbReference>
<keyword evidence="2" id="KW-0630">Potassium</keyword>
<keyword evidence="11 18" id="KW-0472">Membrane</keyword>
<dbReference type="InterPro" id="IPR050510">
    <property type="entry name" value="Cation_transp_ATPase_P-type"/>
</dbReference>
<evidence type="ECO:0000313" key="20">
    <source>
        <dbReference type="EMBL" id="KAA8579725.1"/>
    </source>
</evidence>
<dbReference type="PROSITE" id="PS00154">
    <property type="entry name" value="ATPASE_E1_E2"/>
    <property type="match status" value="1"/>
</dbReference>
<dbReference type="InterPro" id="IPR023214">
    <property type="entry name" value="HAD_sf"/>
</dbReference>
<dbReference type="GO" id="GO:0005524">
    <property type="term" value="F:ATP binding"/>
    <property type="evidence" value="ECO:0007669"/>
    <property type="project" value="UniProtKB-KW"/>
</dbReference>
<keyword evidence="8 18" id="KW-1133">Transmembrane helix</keyword>
<dbReference type="GO" id="GO:1990573">
    <property type="term" value="P:potassium ion import across plasma membrane"/>
    <property type="evidence" value="ECO:0007669"/>
    <property type="project" value="TreeGrafter"/>
</dbReference>
<dbReference type="PANTHER" id="PTHR43294:SF9">
    <property type="entry name" value="SODIUM_POTASSIUM-TRANSPORTING ATPASE SUBUNIT ALPHA-1"/>
    <property type="match status" value="1"/>
</dbReference>
<dbReference type="InterPro" id="IPR006068">
    <property type="entry name" value="ATPase_P-typ_cation-transptr_C"/>
</dbReference>
<comment type="subcellular location">
    <subcellularLocation>
        <location evidence="1">Cell membrane</location>
        <location evidence="1">Sarcolemma</location>
        <topology evidence="1">Multi-pass membrane protein</topology>
    </subcellularLocation>
</comment>
<evidence type="ECO:0000256" key="10">
    <source>
        <dbReference type="ARBA" id="ARBA00023065"/>
    </source>
</evidence>
<evidence type="ECO:0000256" key="16">
    <source>
        <dbReference type="ARBA" id="ARBA00039740"/>
    </source>
</evidence>
<dbReference type="Gene3D" id="3.40.1110.10">
    <property type="entry name" value="Calcium-transporting ATPase, cytoplasmic domain N"/>
    <property type="match status" value="1"/>
</dbReference>
<dbReference type="Pfam" id="PF00690">
    <property type="entry name" value="Cation_ATPase_N"/>
    <property type="match status" value="1"/>
</dbReference>
<evidence type="ECO:0000256" key="12">
    <source>
        <dbReference type="ARBA" id="ARBA00023201"/>
    </source>
</evidence>
<feature type="transmembrane region" description="Helical" evidence="18">
    <location>
        <begin position="586"/>
        <end position="613"/>
    </location>
</feature>
<reference evidence="20 21" key="1">
    <citation type="submission" date="2019-08" db="EMBL/GenBank/DDBJ databases">
        <title>A chromosome-level genome assembly, high-density linkage maps, and genome scans reveal the genomic architecture of hybrid incompatibilities underlying speciation via character displacement in darters (Percidae: Etheostominae).</title>
        <authorList>
            <person name="Moran R.L."/>
            <person name="Catchen J.M."/>
            <person name="Fuller R.C."/>
        </authorList>
    </citation>
    <scope>NUCLEOTIDE SEQUENCE [LARGE SCALE GENOMIC DNA]</scope>
    <source>
        <strain evidence="20">EspeVRDwgs_2016</strain>
        <tissue evidence="20">Muscle</tissue>
    </source>
</reference>
<dbReference type="FunFam" id="1.20.1110.10:FF:000069">
    <property type="entry name" value="Sodium/potassium-transporting ATPase subunit alpha"/>
    <property type="match status" value="1"/>
</dbReference>
<feature type="transmembrane region" description="Helical" evidence="18">
    <location>
        <begin position="99"/>
        <end position="118"/>
    </location>
</feature>
<dbReference type="PANTHER" id="PTHR43294">
    <property type="entry name" value="SODIUM/POTASSIUM-TRANSPORTING ATPASE SUBUNIT ALPHA"/>
    <property type="match status" value="1"/>
</dbReference>
<keyword evidence="3 18" id="KW-0812">Transmembrane</keyword>
<dbReference type="SUPFAM" id="SSF81660">
    <property type="entry name" value="Metal cation-transporting ATPase, ATP-binding domain N"/>
    <property type="match status" value="1"/>
</dbReference>
<proteinExistence type="predicted"/>
<feature type="transmembrane region" description="Helical" evidence="18">
    <location>
        <begin position="290"/>
        <end position="313"/>
    </location>
</feature>
<evidence type="ECO:0000256" key="17">
    <source>
        <dbReference type="SAM" id="MobiDB-lite"/>
    </source>
</evidence>
<dbReference type="EMBL" id="VOFY01000024">
    <property type="protein sequence ID" value="KAA8579725.1"/>
    <property type="molecule type" value="Genomic_DNA"/>
</dbReference>
<name>A0A5J5CFB8_9PERO</name>
<keyword evidence="2" id="KW-0740">Sodium/potassium transport</keyword>
<dbReference type="Gene3D" id="3.40.50.1000">
    <property type="entry name" value="HAD superfamily/HAD-like"/>
    <property type="match status" value="2"/>
</dbReference>
<feature type="domain" description="Cation-transporting P-type ATPase N-terminal" evidence="19">
    <location>
        <begin position="11"/>
        <end position="85"/>
    </location>
</feature>
<dbReference type="Proteomes" id="UP000327493">
    <property type="component" value="Chromosome 24"/>
</dbReference>
<organism evidence="20 21">
    <name type="scientific">Etheostoma spectabile</name>
    <name type="common">orangethroat darter</name>
    <dbReference type="NCBI Taxonomy" id="54343"/>
    <lineage>
        <taxon>Eukaryota</taxon>
        <taxon>Metazoa</taxon>
        <taxon>Chordata</taxon>
        <taxon>Craniata</taxon>
        <taxon>Vertebrata</taxon>
        <taxon>Euteleostomi</taxon>
        <taxon>Actinopterygii</taxon>
        <taxon>Neopterygii</taxon>
        <taxon>Teleostei</taxon>
        <taxon>Neoteleostei</taxon>
        <taxon>Acanthomorphata</taxon>
        <taxon>Eupercaria</taxon>
        <taxon>Perciformes</taxon>
        <taxon>Percoidei</taxon>
        <taxon>Percidae</taxon>
        <taxon>Etheostomatinae</taxon>
        <taxon>Etheostoma</taxon>
    </lineage>
</organism>
<dbReference type="FunFam" id="1.20.1110.10:FF:000095">
    <property type="entry name" value="Sodium/potassium-transporting ATPase subunit alpha-1"/>
    <property type="match status" value="1"/>
</dbReference>
<accession>A0A5J5CFB8</accession>
<comment type="caution">
    <text evidence="20">The sequence shown here is derived from an EMBL/GenBank/DDBJ whole genome shotgun (WGS) entry which is preliminary data.</text>
</comment>
<gene>
    <name evidence="20" type="ORF">FQN60_006818</name>
</gene>
<dbReference type="SUPFAM" id="SSF81653">
    <property type="entry name" value="Calcium ATPase, transduction domain A"/>
    <property type="match status" value="1"/>
</dbReference>
<evidence type="ECO:0000256" key="9">
    <source>
        <dbReference type="ARBA" id="ARBA00023053"/>
    </source>
</evidence>
<keyword evidence="2" id="KW-0633">Potassium transport</keyword>
<dbReference type="SUPFAM" id="SSF81665">
    <property type="entry name" value="Calcium ATPase, transmembrane domain M"/>
    <property type="match status" value="1"/>
</dbReference>
<dbReference type="GO" id="GO:0042383">
    <property type="term" value="C:sarcolemma"/>
    <property type="evidence" value="ECO:0007669"/>
    <property type="project" value="UniProtKB-SubCell"/>
</dbReference>
<dbReference type="InterPro" id="IPR008250">
    <property type="entry name" value="ATPase_P-typ_transduc_dom_A_sf"/>
</dbReference>
<dbReference type="InterPro" id="IPR023299">
    <property type="entry name" value="ATPase_P-typ_cyto_dom_N"/>
</dbReference>
<evidence type="ECO:0000256" key="15">
    <source>
        <dbReference type="ARBA" id="ARBA00039096"/>
    </source>
</evidence>
<evidence type="ECO:0000256" key="3">
    <source>
        <dbReference type="ARBA" id="ARBA00022692"/>
    </source>
</evidence>
<evidence type="ECO:0000256" key="8">
    <source>
        <dbReference type="ARBA" id="ARBA00022989"/>
    </source>
</evidence>
<dbReference type="InterPro" id="IPR023298">
    <property type="entry name" value="ATPase_P-typ_TM_dom_sf"/>
</dbReference>
<dbReference type="Gene3D" id="2.70.150.10">
    <property type="entry name" value="Calcium-transporting ATPase, cytoplasmic transduction domain A"/>
    <property type="match status" value="1"/>
</dbReference>
<dbReference type="InterPro" id="IPR004014">
    <property type="entry name" value="ATPase_P-typ_cation-transptr_N"/>
</dbReference>
<dbReference type="InterPro" id="IPR036412">
    <property type="entry name" value="HAD-like_sf"/>
</dbReference>
<evidence type="ECO:0000256" key="13">
    <source>
        <dbReference type="ARBA" id="ARBA00037422"/>
    </source>
</evidence>
<comment type="subunit">
    <text evidence="14">The sodium/potassium-transporting ATPase is composed of a catalytic alpha subunit, an auxiliary non-catalytic beta subunit and an additional regulatory subunit.</text>
</comment>
<dbReference type="GO" id="GO:0006883">
    <property type="term" value="P:intracellular sodium ion homeostasis"/>
    <property type="evidence" value="ECO:0007669"/>
    <property type="project" value="TreeGrafter"/>
</dbReference>
<dbReference type="FunFam" id="2.70.150.10:FF:000106">
    <property type="entry name" value="Sodium/potassium-transporting ATPase subunit alpha"/>
    <property type="match status" value="1"/>
</dbReference>
<dbReference type="Pfam" id="PF00689">
    <property type="entry name" value="Cation_ATPase_C"/>
    <property type="match status" value="1"/>
</dbReference>
<evidence type="ECO:0000256" key="2">
    <source>
        <dbReference type="ARBA" id="ARBA00022607"/>
    </source>
</evidence>
<dbReference type="Pfam" id="PF13246">
    <property type="entry name" value="Cation_ATPase"/>
    <property type="match status" value="1"/>
</dbReference>
<feature type="transmembrane region" description="Helical" evidence="18">
    <location>
        <begin position="260"/>
        <end position="284"/>
    </location>
</feature>
<evidence type="ECO:0000256" key="18">
    <source>
        <dbReference type="SAM" id="Phobius"/>
    </source>
</evidence>
<dbReference type="GO" id="GO:0036376">
    <property type="term" value="P:sodium ion export across plasma membrane"/>
    <property type="evidence" value="ECO:0007669"/>
    <property type="project" value="TreeGrafter"/>
</dbReference>
<evidence type="ECO:0000256" key="5">
    <source>
        <dbReference type="ARBA" id="ARBA00022840"/>
    </source>
</evidence>
<dbReference type="GO" id="GO:0005391">
    <property type="term" value="F:P-type sodium:potassium-exchanging transporter activity"/>
    <property type="evidence" value="ECO:0007669"/>
    <property type="project" value="UniProtKB-EC"/>
</dbReference>